<dbReference type="SUPFAM" id="SSF101874">
    <property type="entry name" value="YceI-like"/>
    <property type="match status" value="1"/>
</dbReference>
<reference evidence="2" key="1">
    <citation type="journal article" date="2019" name="Int. J. Syst. Evol. Microbiol.">
        <title>The Global Catalogue of Microorganisms (GCM) 10K type strain sequencing project: providing services to taxonomists for standard genome sequencing and annotation.</title>
        <authorList>
            <consortium name="The Broad Institute Genomics Platform"/>
            <consortium name="The Broad Institute Genome Sequencing Center for Infectious Disease"/>
            <person name="Wu L."/>
            <person name="Ma J."/>
        </authorList>
    </citation>
    <scope>NUCLEOTIDE SEQUENCE [LARGE SCALE GENOMIC DNA]</scope>
    <source>
        <strain evidence="2">JCM 32304</strain>
    </source>
</reference>
<dbReference type="EMBL" id="BMQV01000002">
    <property type="protein sequence ID" value="GGP40117.1"/>
    <property type="molecule type" value="Genomic_DNA"/>
</dbReference>
<accession>A0ABQ2Q176</accession>
<organism evidence="1 2">
    <name type="scientific">Shewanella saliphila</name>
    <dbReference type="NCBI Taxonomy" id="2282698"/>
    <lineage>
        <taxon>Bacteria</taxon>
        <taxon>Pseudomonadati</taxon>
        <taxon>Pseudomonadota</taxon>
        <taxon>Gammaproteobacteria</taxon>
        <taxon>Alteromonadales</taxon>
        <taxon>Shewanellaceae</taxon>
        <taxon>Shewanella</taxon>
    </lineage>
</organism>
<keyword evidence="2" id="KW-1185">Reference proteome</keyword>
<dbReference type="InterPro" id="IPR036761">
    <property type="entry name" value="TTHA0802/YceI-like_sf"/>
</dbReference>
<dbReference type="Proteomes" id="UP000654367">
    <property type="component" value="Unassembled WGS sequence"/>
</dbReference>
<evidence type="ECO:0000313" key="2">
    <source>
        <dbReference type="Proteomes" id="UP000654367"/>
    </source>
</evidence>
<dbReference type="RefSeq" id="WP_188916716.1">
    <property type="nucleotide sequence ID" value="NZ_BMQV01000002.1"/>
</dbReference>
<gene>
    <name evidence="1" type="ORF">GCM10009409_03720</name>
</gene>
<evidence type="ECO:0008006" key="3">
    <source>
        <dbReference type="Google" id="ProtNLM"/>
    </source>
</evidence>
<comment type="caution">
    <text evidence="1">The sequence shown here is derived from an EMBL/GenBank/DDBJ whole genome shotgun (WGS) entry which is preliminary data.</text>
</comment>
<protein>
    <recommendedName>
        <fullName evidence="3">Lipid/polyisoprenoid-binding YceI-like domain-containing protein</fullName>
    </recommendedName>
</protein>
<dbReference type="Gene3D" id="2.40.128.110">
    <property type="entry name" value="Lipid/polyisoprenoid-binding, YceI-like"/>
    <property type="match status" value="1"/>
</dbReference>
<sequence>MDDLTFNSITKRLAIDAKPLVESKTLWGGYRAGLTGKTTFAMKDYGVKMDLSPASANVALEFIVEGVKQ</sequence>
<evidence type="ECO:0000313" key="1">
    <source>
        <dbReference type="EMBL" id="GGP40117.1"/>
    </source>
</evidence>
<name>A0ABQ2Q176_9GAMM</name>
<proteinExistence type="predicted"/>